<dbReference type="Gramene" id="AET3Gv20688900.1">
    <property type="protein sequence ID" value="AET3Gv20688900.1"/>
    <property type="gene ID" value="AET3Gv20688900"/>
</dbReference>
<evidence type="ECO:0000313" key="4">
    <source>
        <dbReference type="Proteomes" id="UP000015105"/>
    </source>
</evidence>
<feature type="compositionally biased region" description="Low complexity" evidence="2">
    <location>
        <begin position="218"/>
        <end position="235"/>
    </location>
</feature>
<dbReference type="STRING" id="200361.A0A453FIY3"/>
<dbReference type="GO" id="GO:0019216">
    <property type="term" value="P:regulation of lipid metabolic process"/>
    <property type="evidence" value="ECO:0007669"/>
    <property type="project" value="TreeGrafter"/>
</dbReference>
<name>A0A453FIY3_AEGTS</name>
<dbReference type="InterPro" id="IPR010754">
    <property type="entry name" value="OPA3-like"/>
</dbReference>
<dbReference type="Proteomes" id="UP000015105">
    <property type="component" value="Chromosome 3D"/>
</dbReference>
<keyword evidence="4" id="KW-1185">Reference proteome</keyword>
<feature type="compositionally biased region" description="Low complexity" evidence="2">
    <location>
        <begin position="1"/>
        <end position="16"/>
    </location>
</feature>
<evidence type="ECO:0008006" key="5">
    <source>
        <dbReference type="Google" id="ProtNLM"/>
    </source>
</evidence>
<reference evidence="3" key="5">
    <citation type="journal article" date="2021" name="G3 (Bethesda)">
        <title>Aegilops tauschii genome assembly Aet v5.0 features greater sequence contiguity and improved annotation.</title>
        <authorList>
            <person name="Wang L."/>
            <person name="Zhu T."/>
            <person name="Rodriguez J.C."/>
            <person name="Deal K.R."/>
            <person name="Dubcovsky J."/>
            <person name="McGuire P.E."/>
            <person name="Lux T."/>
            <person name="Spannagl M."/>
            <person name="Mayer K.F.X."/>
            <person name="Baldrich P."/>
            <person name="Meyers B.C."/>
            <person name="Huo N."/>
            <person name="Gu Y.Q."/>
            <person name="Zhou H."/>
            <person name="Devos K.M."/>
            <person name="Bennetzen J.L."/>
            <person name="Unver T."/>
            <person name="Budak H."/>
            <person name="Gulick P.J."/>
            <person name="Galiba G."/>
            <person name="Kalapos B."/>
            <person name="Nelson D.R."/>
            <person name="Li P."/>
            <person name="You F.M."/>
            <person name="Luo M.C."/>
            <person name="Dvorak J."/>
        </authorList>
    </citation>
    <scope>NUCLEOTIDE SEQUENCE [LARGE SCALE GENOMIC DNA]</scope>
    <source>
        <strain evidence="3">cv. AL8/78</strain>
    </source>
</reference>
<reference evidence="3" key="3">
    <citation type="journal article" date="2017" name="Nature">
        <title>Genome sequence of the progenitor of the wheat D genome Aegilops tauschii.</title>
        <authorList>
            <person name="Luo M.C."/>
            <person name="Gu Y.Q."/>
            <person name="Puiu D."/>
            <person name="Wang H."/>
            <person name="Twardziok S.O."/>
            <person name="Deal K.R."/>
            <person name="Huo N."/>
            <person name="Zhu T."/>
            <person name="Wang L."/>
            <person name="Wang Y."/>
            <person name="McGuire P.E."/>
            <person name="Liu S."/>
            <person name="Long H."/>
            <person name="Ramasamy R.K."/>
            <person name="Rodriguez J.C."/>
            <person name="Van S.L."/>
            <person name="Yuan L."/>
            <person name="Wang Z."/>
            <person name="Xia Z."/>
            <person name="Xiao L."/>
            <person name="Anderson O.D."/>
            <person name="Ouyang S."/>
            <person name="Liang Y."/>
            <person name="Zimin A.V."/>
            <person name="Pertea G."/>
            <person name="Qi P."/>
            <person name="Bennetzen J.L."/>
            <person name="Dai X."/>
            <person name="Dawson M.W."/>
            <person name="Muller H.G."/>
            <person name="Kugler K."/>
            <person name="Rivarola-Duarte L."/>
            <person name="Spannagl M."/>
            <person name="Mayer K.F.X."/>
            <person name="Lu F.H."/>
            <person name="Bevan M.W."/>
            <person name="Leroy P."/>
            <person name="Li P."/>
            <person name="You F.M."/>
            <person name="Sun Q."/>
            <person name="Liu Z."/>
            <person name="Lyons E."/>
            <person name="Wicker T."/>
            <person name="Salzberg S.L."/>
            <person name="Devos K.M."/>
            <person name="Dvorak J."/>
        </authorList>
    </citation>
    <scope>NUCLEOTIDE SEQUENCE [LARGE SCALE GENOMIC DNA]</scope>
    <source>
        <strain evidence="3">cv. AL8/78</strain>
    </source>
</reference>
<dbReference type="PANTHER" id="PTHR12499:SF12">
    <property type="entry name" value="OS01G0753150 PROTEIN"/>
    <property type="match status" value="1"/>
</dbReference>
<feature type="coiled-coil region" evidence="1">
    <location>
        <begin position="161"/>
        <end position="199"/>
    </location>
</feature>
<keyword evidence="1" id="KW-0175">Coiled coil</keyword>
<protein>
    <recommendedName>
        <fullName evidence="5">OPA3-like protein</fullName>
    </recommendedName>
</protein>
<proteinExistence type="predicted"/>
<accession>A0A453FIY3</accession>
<feature type="region of interest" description="Disordered" evidence="2">
    <location>
        <begin position="1"/>
        <end position="51"/>
    </location>
</feature>
<reference evidence="4" key="2">
    <citation type="journal article" date="2017" name="Nat. Plants">
        <title>The Aegilops tauschii genome reveals multiple impacts of transposons.</title>
        <authorList>
            <person name="Zhao G."/>
            <person name="Zou C."/>
            <person name="Li K."/>
            <person name="Wang K."/>
            <person name="Li T."/>
            <person name="Gao L."/>
            <person name="Zhang X."/>
            <person name="Wang H."/>
            <person name="Yang Z."/>
            <person name="Liu X."/>
            <person name="Jiang W."/>
            <person name="Mao L."/>
            <person name="Kong X."/>
            <person name="Jiao Y."/>
            <person name="Jia J."/>
        </authorList>
    </citation>
    <scope>NUCLEOTIDE SEQUENCE [LARGE SCALE GENOMIC DNA]</scope>
    <source>
        <strain evidence="4">cv. AL8/78</strain>
    </source>
</reference>
<dbReference type="AlphaFoldDB" id="A0A453FIY3"/>
<reference evidence="4" key="1">
    <citation type="journal article" date="2014" name="Science">
        <title>Ancient hybridizations among the ancestral genomes of bread wheat.</title>
        <authorList>
            <consortium name="International Wheat Genome Sequencing Consortium,"/>
            <person name="Marcussen T."/>
            <person name="Sandve S.R."/>
            <person name="Heier L."/>
            <person name="Spannagl M."/>
            <person name="Pfeifer M."/>
            <person name="Jakobsen K.S."/>
            <person name="Wulff B.B."/>
            <person name="Steuernagel B."/>
            <person name="Mayer K.F."/>
            <person name="Olsen O.A."/>
        </authorList>
    </citation>
    <scope>NUCLEOTIDE SEQUENCE [LARGE SCALE GENOMIC DNA]</scope>
    <source>
        <strain evidence="4">cv. AL8/78</strain>
    </source>
</reference>
<dbReference type="PANTHER" id="PTHR12499">
    <property type="entry name" value="OPTIC ATROPHY 3 PROTEIN OPA3"/>
    <property type="match status" value="1"/>
</dbReference>
<evidence type="ECO:0000313" key="3">
    <source>
        <dbReference type="EnsemblPlants" id="AET3Gv20688900.1"/>
    </source>
</evidence>
<reference evidence="3" key="4">
    <citation type="submission" date="2019-03" db="UniProtKB">
        <authorList>
            <consortium name="EnsemblPlants"/>
        </authorList>
    </citation>
    <scope>IDENTIFICATION</scope>
</reference>
<feature type="region of interest" description="Disordered" evidence="2">
    <location>
        <begin position="216"/>
        <end position="235"/>
    </location>
</feature>
<dbReference type="EnsemblPlants" id="AET3Gv20688900.1">
    <property type="protein sequence ID" value="AET3Gv20688900.1"/>
    <property type="gene ID" value="AET3Gv20688900"/>
</dbReference>
<dbReference type="Pfam" id="PF07047">
    <property type="entry name" value="OPA3"/>
    <property type="match status" value="1"/>
</dbReference>
<evidence type="ECO:0000256" key="1">
    <source>
        <dbReference type="SAM" id="Coils"/>
    </source>
</evidence>
<dbReference type="GO" id="GO:0005739">
    <property type="term" value="C:mitochondrion"/>
    <property type="evidence" value="ECO:0007669"/>
    <property type="project" value="TreeGrafter"/>
</dbReference>
<evidence type="ECO:0000256" key="2">
    <source>
        <dbReference type="SAM" id="MobiDB-lite"/>
    </source>
</evidence>
<organism evidence="3 4">
    <name type="scientific">Aegilops tauschii subsp. strangulata</name>
    <name type="common">Goatgrass</name>
    <dbReference type="NCBI Taxonomy" id="200361"/>
    <lineage>
        <taxon>Eukaryota</taxon>
        <taxon>Viridiplantae</taxon>
        <taxon>Streptophyta</taxon>
        <taxon>Embryophyta</taxon>
        <taxon>Tracheophyta</taxon>
        <taxon>Spermatophyta</taxon>
        <taxon>Magnoliopsida</taxon>
        <taxon>Liliopsida</taxon>
        <taxon>Poales</taxon>
        <taxon>Poaceae</taxon>
        <taxon>BOP clade</taxon>
        <taxon>Pooideae</taxon>
        <taxon>Triticodae</taxon>
        <taxon>Triticeae</taxon>
        <taxon>Triticinae</taxon>
        <taxon>Aegilops</taxon>
    </lineage>
</organism>
<sequence>ANDCPSFLKSPLSFLSKKSRAKPNQQRTPPRRLRPTPTPPPSLPFASTGGGPRSATMVLPLMKLGLLAFRTLSKPVANKLKRNAGIHPRFRGFIIDVAQANHRLATNMQRRLIGRATDIHIRPLNEEKAIQAATDLLGELFIFSVACGAIIFEVHRSGKSEARKEEARKKALEEIREKMEELEREKQMMKLRVAEVERVTGVGGGWPWVLPRAFTSGAAQAEPEPEPAAQQPTAA</sequence>